<comment type="caution">
    <text evidence="1">The sequence shown here is derived from an EMBL/GenBank/DDBJ whole genome shotgun (WGS) entry which is preliminary data.</text>
</comment>
<accession>A0A8J3CHL9</accession>
<reference evidence="1" key="1">
    <citation type="journal article" date="2014" name="Int. J. Syst. Evol. Microbiol.">
        <title>Complete genome sequence of Corynebacterium casei LMG S-19264T (=DSM 44701T), isolated from a smear-ripened cheese.</title>
        <authorList>
            <consortium name="US DOE Joint Genome Institute (JGI-PGF)"/>
            <person name="Walter F."/>
            <person name="Albersmeier A."/>
            <person name="Kalinowski J."/>
            <person name="Ruckert C."/>
        </authorList>
    </citation>
    <scope>NUCLEOTIDE SEQUENCE</scope>
    <source>
        <strain evidence="1">CGMCC 4.5737</strain>
    </source>
</reference>
<dbReference type="EMBL" id="BMMK01000022">
    <property type="protein sequence ID" value="GGM67909.1"/>
    <property type="molecule type" value="Genomic_DNA"/>
</dbReference>
<proteinExistence type="predicted"/>
<dbReference type="RefSeq" id="WP_189060218.1">
    <property type="nucleotide sequence ID" value="NZ_BMMK01000022.1"/>
</dbReference>
<dbReference type="AlphaFoldDB" id="A0A8J3CHL9"/>
<keyword evidence="2" id="KW-1185">Reference proteome</keyword>
<organism evidence="1 2">
    <name type="scientific">Longimycelium tulufanense</name>
    <dbReference type="NCBI Taxonomy" id="907463"/>
    <lineage>
        <taxon>Bacteria</taxon>
        <taxon>Bacillati</taxon>
        <taxon>Actinomycetota</taxon>
        <taxon>Actinomycetes</taxon>
        <taxon>Pseudonocardiales</taxon>
        <taxon>Pseudonocardiaceae</taxon>
        <taxon>Longimycelium</taxon>
    </lineage>
</organism>
<reference evidence="1" key="2">
    <citation type="submission" date="2020-09" db="EMBL/GenBank/DDBJ databases">
        <authorList>
            <person name="Sun Q."/>
            <person name="Zhou Y."/>
        </authorList>
    </citation>
    <scope>NUCLEOTIDE SEQUENCE</scope>
    <source>
        <strain evidence="1">CGMCC 4.5737</strain>
    </source>
</reference>
<name>A0A8J3CHL9_9PSEU</name>
<evidence type="ECO:0000313" key="2">
    <source>
        <dbReference type="Proteomes" id="UP000637578"/>
    </source>
</evidence>
<evidence type="ECO:0000313" key="1">
    <source>
        <dbReference type="EMBL" id="GGM67909.1"/>
    </source>
</evidence>
<dbReference type="Proteomes" id="UP000637578">
    <property type="component" value="Unassembled WGS sequence"/>
</dbReference>
<gene>
    <name evidence="1" type="ORF">GCM10012275_43110</name>
</gene>
<protein>
    <recommendedName>
        <fullName evidence="3">CobQ/CobB/MinD/ParA nucleotide binding domain-containing protein</fullName>
    </recommendedName>
</protein>
<evidence type="ECO:0008006" key="3">
    <source>
        <dbReference type="Google" id="ProtNLM"/>
    </source>
</evidence>
<sequence length="315" mass="32442">MSDVSGMRGDEEQPVLLGAVVARGSPGRAPGAAVARDLGVVAGPPKPLPKGWPVKRVLPMWRWLGTQRAPVTVVVASAGGGVGTSTVAGLLAETFAAGSPVGTTVLVDQCGTPWGTVSRRVLGQRGGLSGQLAVALLRQGESPLCVLRRAPASSAGAAVVLDSGDASPLREMRRLVQMMCGGLVVDAGCLTPWVMQRLTDPGAGWPVVLVVGRADVPGAETVCAALAWMRSYLTVPPVLALVSTTPADRGQIAAAQRLVSTVVPTVVPVPFDARLAHGHDIRLDRLSKGTVAALARLLSAVRQRQEGVSDVAHSR</sequence>